<dbReference type="RefSeq" id="WP_093885539.1">
    <property type="nucleotide sequence ID" value="NZ_FOQY01000002.1"/>
</dbReference>
<dbReference type="GO" id="GO:0016491">
    <property type="term" value="F:oxidoreductase activity"/>
    <property type="evidence" value="ECO:0007669"/>
    <property type="project" value="InterPro"/>
</dbReference>
<dbReference type="InterPro" id="IPR004378">
    <property type="entry name" value="F420H2_quin_Rdtase"/>
</dbReference>
<dbReference type="Gene3D" id="2.30.110.10">
    <property type="entry name" value="Electron Transport, Fmn-binding Protein, Chain A"/>
    <property type="match status" value="1"/>
</dbReference>
<organism evidence="1 2">
    <name type="scientific">Streptosporangium canum</name>
    <dbReference type="NCBI Taxonomy" id="324952"/>
    <lineage>
        <taxon>Bacteria</taxon>
        <taxon>Bacillati</taxon>
        <taxon>Actinomycetota</taxon>
        <taxon>Actinomycetes</taxon>
        <taxon>Streptosporangiales</taxon>
        <taxon>Streptosporangiaceae</taxon>
        <taxon>Streptosporangium</taxon>
    </lineage>
</organism>
<name>A0A1I3GS52_9ACTN</name>
<dbReference type="GeneID" id="96296536"/>
<keyword evidence="2" id="KW-1185">Reference proteome</keyword>
<dbReference type="AlphaFoldDB" id="A0A1I3GS52"/>
<dbReference type="Pfam" id="PF04075">
    <property type="entry name" value="F420H2_quin_red"/>
    <property type="match status" value="1"/>
</dbReference>
<gene>
    <name evidence="1" type="ORF">SAMN05216275_102196</name>
</gene>
<proteinExistence type="predicted"/>
<accession>A0A1I3GS52</accession>
<protein>
    <submittedName>
        <fullName evidence="1">Deazaflavin-dependent oxidoreductase, nitroreductase family</fullName>
    </submittedName>
</protein>
<dbReference type="EMBL" id="FOQY01000002">
    <property type="protein sequence ID" value="SFI26230.1"/>
    <property type="molecule type" value="Genomic_DNA"/>
</dbReference>
<dbReference type="InterPro" id="IPR012349">
    <property type="entry name" value="Split_barrel_FMN-bd"/>
</dbReference>
<dbReference type="Proteomes" id="UP000199111">
    <property type="component" value="Unassembled WGS sequence"/>
</dbReference>
<reference evidence="2" key="1">
    <citation type="submission" date="2016-10" db="EMBL/GenBank/DDBJ databases">
        <authorList>
            <person name="Varghese N."/>
            <person name="Submissions S."/>
        </authorList>
    </citation>
    <scope>NUCLEOTIDE SEQUENCE [LARGE SCALE GENOMIC DNA]</scope>
    <source>
        <strain evidence="2">CGMCC 4.2126</strain>
    </source>
</reference>
<sequence>MRHDEKAGPTRLHRFDHWLYRGGRPNRLARAINRVWATVFAAGMLQPDRMVTLQVPGRSTGRVISFPLVVADHQGERYLVAMLGRNTNWVHNVHAAGGRAVLRHGRSEAVRLDEVDTGDRAPILRRYLAVSPGGRTHIPVAPQAPLEEFEQVAADYPVFRITPDRSAQEPGGAGH</sequence>
<evidence type="ECO:0000313" key="1">
    <source>
        <dbReference type="EMBL" id="SFI26230.1"/>
    </source>
</evidence>
<evidence type="ECO:0000313" key="2">
    <source>
        <dbReference type="Proteomes" id="UP000199111"/>
    </source>
</evidence>